<feature type="domain" description="Photolyase/cryptochrome alpha/beta" evidence="5">
    <location>
        <begin position="2"/>
        <end position="125"/>
    </location>
</feature>
<dbReference type="PRINTS" id="PR00147">
    <property type="entry name" value="DNAPHOTLYASE"/>
</dbReference>
<evidence type="ECO:0000259" key="5">
    <source>
        <dbReference type="PROSITE" id="PS51645"/>
    </source>
</evidence>
<keyword evidence="4" id="KW-0157">Chromophore</keyword>
<dbReference type="Proteomes" id="UP001595836">
    <property type="component" value="Unassembled WGS sequence"/>
</dbReference>
<name>A0ABV9PRT6_9ACTN</name>
<comment type="cofactor">
    <cofactor evidence="1">
        <name>FAD</name>
        <dbReference type="ChEBI" id="CHEBI:57692"/>
    </cofactor>
</comment>
<gene>
    <name evidence="6" type="ORF">ACFO7U_13770</name>
</gene>
<evidence type="ECO:0000256" key="2">
    <source>
        <dbReference type="ARBA" id="ARBA00022630"/>
    </source>
</evidence>
<proteinExistence type="inferred from homology"/>
<reference evidence="7" key="1">
    <citation type="journal article" date="2019" name="Int. J. Syst. Evol. Microbiol.">
        <title>The Global Catalogue of Microorganisms (GCM) 10K type strain sequencing project: providing services to taxonomists for standard genome sequencing and annotation.</title>
        <authorList>
            <consortium name="The Broad Institute Genomics Platform"/>
            <consortium name="The Broad Institute Genome Sequencing Center for Infectious Disease"/>
            <person name="Wu L."/>
            <person name="Ma J."/>
        </authorList>
    </citation>
    <scope>NUCLEOTIDE SEQUENCE [LARGE SCALE GENOMIC DNA]</scope>
    <source>
        <strain evidence="7">JCM 11882</strain>
    </source>
</reference>
<dbReference type="InterPro" id="IPR002081">
    <property type="entry name" value="Cryptochrome/DNA_photolyase_1"/>
</dbReference>
<dbReference type="Gene3D" id="1.25.40.80">
    <property type="match status" value="1"/>
</dbReference>
<evidence type="ECO:0000256" key="1">
    <source>
        <dbReference type="ARBA" id="ARBA00001974"/>
    </source>
</evidence>
<keyword evidence="6" id="KW-0456">Lyase</keyword>
<evidence type="ECO:0000313" key="6">
    <source>
        <dbReference type="EMBL" id="MFC4755837.1"/>
    </source>
</evidence>
<keyword evidence="3 4" id="KW-0274">FAD</keyword>
<dbReference type="InterPro" id="IPR014729">
    <property type="entry name" value="Rossmann-like_a/b/a_fold"/>
</dbReference>
<keyword evidence="2 4" id="KW-0285">Flavoprotein</keyword>
<dbReference type="GO" id="GO:0003904">
    <property type="term" value="F:deoxyribodipyrimidine photo-lyase activity"/>
    <property type="evidence" value="ECO:0007669"/>
    <property type="project" value="UniProtKB-EC"/>
</dbReference>
<dbReference type="InterPro" id="IPR036155">
    <property type="entry name" value="Crypto/Photolyase_N_sf"/>
</dbReference>
<organism evidence="6 7">
    <name type="scientific">Dietzia aurantiaca</name>
    <dbReference type="NCBI Taxonomy" id="983873"/>
    <lineage>
        <taxon>Bacteria</taxon>
        <taxon>Bacillati</taxon>
        <taxon>Actinomycetota</taxon>
        <taxon>Actinomycetes</taxon>
        <taxon>Mycobacteriales</taxon>
        <taxon>Dietziaceae</taxon>
        <taxon>Dietzia</taxon>
    </lineage>
</organism>
<dbReference type="Pfam" id="PF00875">
    <property type="entry name" value="DNA_photolyase"/>
    <property type="match status" value="1"/>
</dbReference>
<dbReference type="InterPro" id="IPR036134">
    <property type="entry name" value="Crypto/Photolyase_FAD-like_sf"/>
</dbReference>
<dbReference type="Gene3D" id="1.10.579.10">
    <property type="entry name" value="DNA Cyclobutane Dipyrimidine Photolyase, subunit A, domain 3"/>
    <property type="match status" value="1"/>
</dbReference>
<dbReference type="InterPro" id="IPR006050">
    <property type="entry name" value="DNA_photolyase_N"/>
</dbReference>
<evidence type="ECO:0000256" key="4">
    <source>
        <dbReference type="RuleBase" id="RU004182"/>
    </source>
</evidence>
<dbReference type="Pfam" id="PF03441">
    <property type="entry name" value="FAD_binding_7"/>
    <property type="match status" value="1"/>
</dbReference>
<dbReference type="PANTHER" id="PTHR11455">
    <property type="entry name" value="CRYPTOCHROME"/>
    <property type="match status" value="1"/>
</dbReference>
<comment type="similarity">
    <text evidence="4">Belongs to the DNA photolyase family.</text>
</comment>
<dbReference type="RefSeq" id="WP_344995478.1">
    <property type="nucleotide sequence ID" value="NZ_BAABCD010000051.1"/>
</dbReference>
<evidence type="ECO:0000313" key="7">
    <source>
        <dbReference type="Proteomes" id="UP001595836"/>
    </source>
</evidence>
<dbReference type="PROSITE" id="PS51645">
    <property type="entry name" value="PHR_CRY_ALPHA_BETA"/>
    <property type="match status" value="1"/>
</dbReference>
<comment type="caution">
    <text evidence="6">The sequence shown here is derived from an EMBL/GenBank/DDBJ whole genome shotgun (WGS) entry which is preliminary data.</text>
</comment>
<dbReference type="EMBL" id="JBHSHP010000054">
    <property type="protein sequence ID" value="MFC4755837.1"/>
    <property type="molecule type" value="Genomic_DNA"/>
</dbReference>
<keyword evidence="7" id="KW-1185">Reference proteome</keyword>
<dbReference type="InterPro" id="IPR005101">
    <property type="entry name" value="Cryptochr/Photolyase_FAD-bd"/>
</dbReference>
<dbReference type="Gene3D" id="3.40.50.620">
    <property type="entry name" value="HUPs"/>
    <property type="match status" value="1"/>
</dbReference>
<dbReference type="PANTHER" id="PTHR11455:SF9">
    <property type="entry name" value="CRYPTOCHROME CIRCADIAN CLOCK 5 ISOFORM X1"/>
    <property type="match status" value="1"/>
</dbReference>
<dbReference type="EC" id="4.1.99.3" evidence="6"/>
<evidence type="ECO:0000256" key="3">
    <source>
        <dbReference type="ARBA" id="ARBA00022827"/>
    </source>
</evidence>
<protein>
    <submittedName>
        <fullName evidence="6">Cryptochrome/photolyase family protein</fullName>
        <ecNumber evidence="6">4.1.99.3</ecNumber>
    </submittedName>
</protein>
<accession>A0ABV9PRT6</accession>
<dbReference type="SUPFAM" id="SSF52425">
    <property type="entry name" value="Cryptochrome/photolyase, N-terminal domain"/>
    <property type="match status" value="1"/>
</dbReference>
<sequence length="447" mass="50524">MSTSIVWFRRDLRLADHPALLAALESTDEVLPVFVRDPVLLAGGGARVERLEASLAALSESMDGKLVVRTGNPAEVIADLAQEADCRQVHISREPSPYGRRRDDGVRVALERHERELVETGSPYAVGPGRILNRSGEPYKVFTPFSRAWHDHGWPGPGRLPVDVRWATAPGEELIGRSSGVGEAAALDRWRTFLAEDLGGYEEGRDRPDLDTTSRLSVHLKYGEIHPRTMLAELATHRSASGDGAHRFVTELAWREFYADVLWHRPDSAWRDLRDELSAMPYDDGPEVAGLVEAWREGRTGYPFVDAGMRQLRSEGWMHNRVRMVTASFLVKDLHVWWPVGARHFLSLLLDGDIASNNHGWQWVAGTGTDASPFFRVFNPVTQGRRFDPQGDYVRRWVPELAHLRGSDAHEPWKASEGYDHGYPERIVDHAEERREALRRYELARDV</sequence>
<dbReference type="SUPFAM" id="SSF48173">
    <property type="entry name" value="Cryptochrome/photolyase FAD-binding domain"/>
    <property type="match status" value="1"/>
</dbReference>